<proteinExistence type="predicted"/>
<dbReference type="EMBL" id="CAIIXF020000010">
    <property type="protein sequence ID" value="CAH1796967.1"/>
    <property type="molecule type" value="Genomic_DNA"/>
</dbReference>
<feature type="non-terminal residue" evidence="1">
    <location>
        <position position="1"/>
    </location>
</feature>
<keyword evidence="2" id="KW-1185">Reference proteome</keyword>
<name>A0A8S4PSG1_OWEFU</name>
<sequence>FQLDILHNIGQLSTKQHHLMEWLWEKPGHLQLICPQSKEVYLTSHRNGREFINSTSYREKQNEGLIHKIAKDLKLNLTEDNMMVPDASLLKTLSDMVLSVEATIDELKTTRMKLSHTATGQGPFRAGHGKLRAWQTPLRAKDQDTTIANLQDVREHCREITFTLQQINTYAESHPNVVHLVPKLKFFHQMVDNMSTAQSQVDDISISLDEKLNNAVKVYVRAVDHILTMLQPNQATMTTDDITIPDTLTARVSNNSTEKKNTNMTTARRFSTYTNDTNLEPEAELFPWDIVQVTIQPQLTYTMVVEGWPQIAGDWLTRLRQWPPSNVLIDVTEGGFHLVPHCSFY</sequence>
<dbReference type="AlphaFoldDB" id="A0A8S4PSG1"/>
<feature type="non-terminal residue" evidence="1">
    <location>
        <position position="345"/>
    </location>
</feature>
<gene>
    <name evidence="1" type="ORF">OFUS_LOCUS21320</name>
</gene>
<dbReference type="Proteomes" id="UP000749559">
    <property type="component" value="Unassembled WGS sequence"/>
</dbReference>
<accession>A0A8S4PSG1</accession>
<evidence type="ECO:0000313" key="2">
    <source>
        <dbReference type="Proteomes" id="UP000749559"/>
    </source>
</evidence>
<comment type="caution">
    <text evidence="1">The sequence shown here is derived from an EMBL/GenBank/DDBJ whole genome shotgun (WGS) entry which is preliminary data.</text>
</comment>
<reference evidence="1" key="1">
    <citation type="submission" date="2022-03" db="EMBL/GenBank/DDBJ databases">
        <authorList>
            <person name="Martin C."/>
        </authorList>
    </citation>
    <scope>NUCLEOTIDE SEQUENCE</scope>
</reference>
<organism evidence="1 2">
    <name type="scientific">Owenia fusiformis</name>
    <name type="common">Polychaete worm</name>
    <dbReference type="NCBI Taxonomy" id="6347"/>
    <lineage>
        <taxon>Eukaryota</taxon>
        <taxon>Metazoa</taxon>
        <taxon>Spiralia</taxon>
        <taxon>Lophotrochozoa</taxon>
        <taxon>Annelida</taxon>
        <taxon>Polychaeta</taxon>
        <taxon>Sedentaria</taxon>
        <taxon>Canalipalpata</taxon>
        <taxon>Sabellida</taxon>
        <taxon>Oweniida</taxon>
        <taxon>Oweniidae</taxon>
        <taxon>Owenia</taxon>
    </lineage>
</organism>
<protein>
    <submittedName>
        <fullName evidence="1">Uncharacterized protein</fullName>
    </submittedName>
</protein>
<evidence type="ECO:0000313" key="1">
    <source>
        <dbReference type="EMBL" id="CAH1796967.1"/>
    </source>
</evidence>